<organism evidence="2 3">
    <name type="scientific">Nicotiana attenuata</name>
    <name type="common">Coyote tobacco</name>
    <dbReference type="NCBI Taxonomy" id="49451"/>
    <lineage>
        <taxon>Eukaryota</taxon>
        <taxon>Viridiplantae</taxon>
        <taxon>Streptophyta</taxon>
        <taxon>Embryophyta</taxon>
        <taxon>Tracheophyta</taxon>
        <taxon>Spermatophyta</taxon>
        <taxon>Magnoliopsida</taxon>
        <taxon>eudicotyledons</taxon>
        <taxon>Gunneridae</taxon>
        <taxon>Pentapetalae</taxon>
        <taxon>asterids</taxon>
        <taxon>lamiids</taxon>
        <taxon>Solanales</taxon>
        <taxon>Solanaceae</taxon>
        <taxon>Nicotianoideae</taxon>
        <taxon>Nicotianeae</taxon>
        <taxon>Nicotiana</taxon>
    </lineage>
</organism>
<comment type="caution">
    <text evidence="2">The sequence shown here is derived from an EMBL/GenBank/DDBJ whole genome shotgun (WGS) entry which is preliminary data.</text>
</comment>
<accession>A0A1J6JMC3</accession>
<dbReference type="Proteomes" id="UP000187609">
    <property type="component" value="Unassembled WGS sequence"/>
</dbReference>
<keyword evidence="3" id="KW-1185">Reference proteome</keyword>
<dbReference type="Gramene" id="OIT08057">
    <property type="protein sequence ID" value="OIT08057"/>
    <property type="gene ID" value="A4A49_62971"/>
</dbReference>
<gene>
    <name evidence="2" type="ORF">A4A49_62971</name>
</gene>
<evidence type="ECO:0000313" key="2">
    <source>
        <dbReference type="EMBL" id="OIT08057.1"/>
    </source>
</evidence>
<feature type="region of interest" description="Disordered" evidence="1">
    <location>
        <begin position="89"/>
        <end position="113"/>
    </location>
</feature>
<name>A0A1J6JMC3_NICAT</name>
<proteinExistence type="predicted"/>
<evidence type="ECO:0000313" key="3">
    <source>
        <dbReference type="Proteomes" id="UP000187609"/>
    </source>
</evidence>
<feature type="compositionally biased region" description="Acidic residues" evidence="1">
    <location>
        <begin position="97"/>
        <end position="106"/>
    </location>
</feature>
<reference evidence="2" key="1">
    <citation type="submission" date="2016-11" db="EMBL/GenBank/DDBJ databases">
        <title>The genome of Nicotiana attenuata.</title>
        <authorList>
            <person name="Xu S."/>
            <person name="Brockmoeller T."/>
            <person name="Gaquerel E."/>
            <person name="Navarro A."/>
            <person name="Kuhl H."/>
            <person name="Gase K."/>
            <person name="Ling Z."/>
            <person name="Zhou W."/>
            <person name="Kreitzer C."/>
            <person name="Stanke M."/>
            <person name="Tang H."/>
            <person name="Lyons E."/>
            <person name="Pandey P."/>
            <person name="Pandey S.P."/>
            <person name="Timmermann B."/>
            <person name="Baldwin I.T."/>
        </authorList>
    </citation>
    <scope>NUCLEOTIDE SEQUENCE [LARGE SCALE GENOMIC DNA]</scope>
    <source>
        <strain evidence="2">UT</strain>
    </source>
</reference>
<protein>
    <submittedName>
        <fullName evidence="2">Uncharacterized protein</fullName>
    </submittedName>
</protein>
<dbReference type="EMBL" id="MJEQ01037183">
    <property type="protein sequence ID" value="OIT08057.1"/>
    <property type="molecule type" value="Genomic_DNA"/>
</dbReference>
<dbReference type="AlphaFoldDB" id="A0A1J6JMC3"/>
<feature type="non-terminal residue" evidence="2">
    <location>
        <position position="190"/>
    </location>
</feature>
<evidence type="ECO:0000256" key="1">
    <source>
        <dbReference type="SAM" id="MobiDB-lite"/>
    </source>
</evidence>
<feature type="region of interest" description="Disordered" evidence="1">
    <location>
        <begin position="134"/>
        <end position="171"/>
    </location>
</feature>
<sequence length="190" mass="21609">MAEICGYVNDSVIFWHKCGKFGNILRLVSTEVEASRIAESIPKDNIVEIYFEHLDYYFEMTEIELENEDQTINIENMQQNVGITEKLVETSNSSSSDEFDDSENELSDFNPMLDKGVTGKQRVEGFSAEVQKKLSNEEGDSDCVNSSDTLSLDSDSDNESFDFPKYNPKTDEKNPVLALEYTFGNKNEFK</sequence>